<organism evidence="2 3">
    <name type="scientific">Mauremys mutica</name>
    <name type="common">yellowpond turtle</name>
    <dbReference type="NCBI Taxonomy" id="74926"/>
    <lineage>
        <taxon>Eukaryota</taxon>
        <taxon>Metazoa</taxon>
        <taxon>Chordata</taxon>
        <taxon>Craniata</taxon>
        <taxon>Vertebrata</taxon>
        <taxon>Euteleostomi</taxon>
        <taxon>Archelosauria</taxon>
        <taxon>Testudinata</taxon>
        <taxon>Testudines</taxon>
        <taxon>Cryptodira</taxon>
        <taxon>Durocryptodira</taxon>
        <taxon>Testudinoidea</taxon>
        <taxon>Geoemydidae</taxon>
        <taxon>Geoemydinae</taxon>
        <taxon>Mauremys</taxon>
    </lineage>
</organism>
<comment type="caution">
    <text evidence="2">The sequence shown here is derived from an EMBL/GenBank/DDBJ whole genome shotgun (WGS) entry which is preliminary data.</text>
</comment>
<feature type="compositionally biased region" description="Basic and acidic residues" evidence="1">
    <location>
        <begin position="193"/>
        <end position="206"/>
    </location>
</feature>
<dbReference type="Proteomes" id="UP000827986">
    <property type="component" value="Unassembled WGS sequence"/>
</dbReference>
<dbReference type="EMBL" id="JAHDVG010000486">
    <property type="protein sequence ID" value="KAH1167207.1"/>
    <property type="molecule type" value="Genomic_DNA"/>
</dbReference>
<feature type="region of interest" description="Disordered" evidence="1">
    <location>
        <begin position="162"/>
        <end position="206"/>
    </location>
</feature>
<sequence>MGIRLGPYAEPSLRGKGSRPDPARCYVPAKRLLHLQPPCPSWEQRELSTHRSEPVISSWTLDGLHRPQRHKRQEVAIAHQPQPPEFSARAAVGKTDMAWLLIGIGLAVLLRVDSTSQVLKEGKEIESSLEQDIKKQIILGIIAIEPPKDEEQTADIDPGMGLLASDGAQGGRAPRSARDPPAPLGAKSAAVPEEDRDHIYHPPDAALKEEGPVQIVALYAEALSGPEEDRDHLYHG</sequence>
<reference evidence="2" key="1">
    <citation type="submission" date="2021-09" db="EMBL/GenBank/DDBJ databases">
        <title>The genome of Mauremys mutica provides insights into the evolution of semi-aquatic lifestyle.</title>
        <authorList>
            <person name="Gong S."/>
            <person name="Gao Y."/>
        </authorList>
    </citation>
    <scope>NUCLEOTIDE SEQUENCE</scope>
    <source>
        <strain evidence="2">MM-2020</strain>
        <tissue evidence="2">Muscle</tissue>
    </source>
</reference>
<dbReference type="Pfam" id="PF15314">
    <property type="entry name" value="PRAP"/>
    <property type="match status" value="1"/>
</dbReference>
<evidence type="ECO:0000313" key="3">
    <source>
        <dbReference type="Proteomes" id="UP000827986"/>
    </source>
</evidence>
<keyword evidence="3" id="KW-1185">Reference proteome</keyword>
<dbReference type="OrthoDB" id="9938040at2759"/>
<dbReference type="AlphaFoldDB" id="A0A9D3WU62"/>
<gene>
    <name evidence="2" type="ORF">KIL84_002690</name>
</gene>
<feature type="region of interest" description="Disordered" evidence="1">
    <location>
        <begin position="1"/>
        <end position="21"/>
    </location>
</feature>
<dbReference type="PANTHER" id="PTHR37861:SF1">
    <property type="entry name" value="PROLINE-RICH ACIDIC PROTEIN 1"/>
    <property type="match status" value="1"/>
</dbReference>
<dbReference type="PANTHER" id="PTHR37861">
    <property type="entry name" value="PROLINE-RICH ACIDIC PROTEIN 1"/>
    <property type="match status" value="1"/>
</dbReference>
<name>A0A9D3WU62_9SAUR</name>
<dbReference type="InterPro" id="IPR027922">
    <property type="entry name" value="PRAP"/>
</dbReference>
<protein>
    <submittedName>
        <fullName evidence="2">Uncharacterized protein</fullName>
    </submittedName>
</protein>
<evidence type="ECO:0000256" key="1">
    <source>
        <dbReference type="SAM" id="MobiDB-lite"/>
    </source>
</evidence>
<evidence type="ECO:0000313" key="2">
    <source>
        <dbReference type="EMBL" id="KAH1167207.1"/>
    </source>
</evidence>
<accession>A0A9D3WU62</accession>
<proteinExistence type="predicted"/>